<evidence type="ECO:0000256" key="1">
    <source>
        <dbReference type="SAM" id="Phobius"/>
    </source>
</evidence>
<dbReference type="Pfam" id="PF19601">
    <property type="entry name" value="DUF6106"/>
    <property type="match status" value="1"/>
</dbReference>
<comment type="caution">
    <text evidence="2">The sequence shown here is derived from an EMBL/GenBank/DDBJ whole genome shotgun (WGS) entry which is preliminary data.</text>
</comment>
<organism evidence="2 3">
    <name type="scientific">Candidatus Limivivens intestinipullorum</name>
    <dbReference type="NCBI Taxonomy" id="2840858"/>
    <lineage>
        <taxon>Bacteria</taxon>
        <taxon>Bacillati</taxon>
        <taxon>Bacillota</taxon>
        <taxon>Clostridia</taxon>
        <taxon>Lachnospirales</taxon>
        <taxon>Lachnospiraceae</taxon>
        <taxon>Lachnospiraceae incertae sedis</taxon>
        <taxon>Candidatus Limivivens</taxon>
    </lineage>
</organism>
<keyword evidence="1" id="KW-0472">Membrane</keyword>
<dbReference type="InterPro" id="IPR046088">
    <property type="entry name" value="DUF6106"/>
</dbReference>
<sequence length="167" mass="18954">MSDLYEELLVKRKKKASDSALKALMIAAIVISVFAGLFIHPFALLAAIGFGILAYFKMPALDLEYEYLYVNGELDVDKIMSKMKRKRVGSFDIDKADLIAPYKSHELDYYKQNKDLKILDYSSGEENANVYAMITKGEKGLQMVLFEPSQSVLNDMRRIAPRKVKLS</sequence>
<dbReference type="Proteomes" id="UP000823935">
    <property type="component" value="Unassembled WGS sequence"/>
</dbReference>
<reference evidence="2" key="1">
    <citation type="submission" date="2020-10" db="EMBL/GenBank/DDBJ databases">
        <authorList>
            <person name="Gilroy R."/>
        </authorList>
    </citation>
    <scope>NUCLEOTIDE SEQUENCE</scope>
    <source>
        <strain evidence="2">CHK190-19873</strain>
    </source>
</reference>
<keyword evidence="1" id="KW-1133">Transmembrane helix</keyword>
<dbReference type="AlphaFoldDB" id="A0A9D1JJT0"/>
<evidence type="ECO:0000313" key="2">
    <source>
        <dbReference type="EMBL" id="HIS31307.1"/>
    </source>
</evidence>
<protein>
    <submittedName>
        <fullName evidence="2">Uncharacterized protein</fullName>
    </submittedName>
</protein>
<reference evidence="2" key="2">
    <citation type="journal article" date="2021" name="PeerJ">
        <title>Extensive microbial diversity within the chicken gut microbiome revealed by metagenomics and culture.</title>
        <authorList>
            <person name="Gilroy R."/>
            <person name="Ravi A."/>
            <person name="Getino M."/>
            <person name="Pursley I."/>
            <person name="Horton D.L."/>
            <person name="Alikhan N.F."/>
            <person name="Baker D."/>
            <person name="Gharbi K."/>
            <person name="Hall N."/>
            <person name="Watson M."/>
            <person name="Adriaenssens E.M."/>
            <person name="Foster-Nyarko E."/>
            <person name="Jarju S."/>
            <person name="Secka A."/>
            <person name="Antonio M."/>
            <person name="Oren A."/>
            <person name="Chaudhuri R.R."/>
            <person name="La Ragione R."/>
            <person name="Hildebrand F."/>
            <person name="Pallen M.J."/>
        </authorList>
    </citation>
    <scope>NUCLEOTIDE SEQUENCE</scope>
    <source>
        <strain evidence="2">CHK190-19873</strain>
    </source>
</reference>
<keyword evidence="1" id="KW-0812">Transmembrane</keyword>
<name>A0A9D1JJT0_9FIRM</name>
<evidence type="ECO:0000313" key="3">
    <source>
        <dbReference type="Proteomes" id="UP000823935"/>
    </source>
</evidence>
<gene>
    <name evidence="2" type="ORF">IAB44_07140</name>
</gene>
<feature type="transmembrane region" description="Helical" evidence="1">
    <location>
        <begin position="23"/>
        <end position="56"/>
    </location>
</feature>
<accession>A0A9D1JJT0</accession>
<dbReference type="EMBL" id="DVIQ01000035">
    <property type="protein sequence ID" value="HIS31307.1"/>
    <property type="molecule type" value="Genomic_DNA"/>
</dbReference>
<proteinExistence type="predicted"/>